<dbReference type="InterPro" id="IPR007454">
    <property type="entry name" value="UPF0250_YbeD-like"/>
</dbReference>
<keyword evidence="2" id="KW-1185">Reference proteome</keyword>
<protein>
    <submittedName>
        <fullName evidence="1">Uncharacterized protein</fullName>
    </submittedName>
</protein>
<dbReference type="SUPFAM" id="SSF117991">
    <property type="entry name" value="YbeD/HP0495-like"/>
    <property type="match status" value="1"/>
</dbReference>
<reference evidence="1 2" key="1">
    <citation type="journal article" date="2020" name="J. Phycol.">
        <title>Comparative genome analysis reveals Cyanidiococcus gen. nov., a new extremophilic red algal genus sister to Cyanidioschyzon (Cyanidioschyzonaceae, Rhodophyta).</title>
        <authorList>
            <person name="Liu S.-L."/>
            <person name="Chiang Y.-R."/>
            <person name="Yoon H.S."/>
            <person name="Fu H.-Y."/>
        </authorList>
    </citation>
    <scope>NUCLEOTIDE SEQUENCE [LARGE SCALE GENOMIC DNA]</scope>
    <source>
        <strain evidence="1 2">THAL066</strain>
    </source>
</reference>
<evidence type="ECO:0000313" key="1">
    <source>
        <dbReference type="EMBL" id="KAF6001488.1"/>
    </source>
</evidence>
<dbReference type="OrthoDB" id="2533at2759"/>
<dbReference type="AlphaFoldDB" id="A0A7J7IEN8"/>
<dbReference type="Pfam" id="PF04359">
    <property type="entry name" value="DUF493"/>
    <property type="match status" value="1"/>
</dbReference>
<evidence type="ECO:0000313" key="2">
    <source>
        <dbReference type="Proteomes" id="UP000530660"/>
    </source>
</evidence>
<dbReference type="InterPro" id="IPR027471">
    <property type="entry name" value="YbeD-like_sf"/>
</dbReference>
<dbReference type="EMBL" id="VWRR01000014">
    <property type="protein sequence ID" value="KAF6001488.1"/>
    <property type="molecule type" value="Genomic_DNA"/>
</dbReference>
<organism evidence="1 2">
    <name type="scientific">Cyanidiococcus yangmingshanensis</name>
    <dbReference type="NCBI Taxonomy" id="2690220"/>
    <lineage>
        <taxon>Eukaryota</taxon>
        <taxon>Rhodophyta</taxon>
        <taxon>Bangiophyceae</taxon>
        <taxon>Cyanidiales</taxon>
        <taxon>Cyanidiaceae</taxon>
        <taxon>Cyanidiococcus</taxon>
    </lineage>
</organism>
<comment type="caution">
    <text evidence="1">The sequence shown here is derived from an EMBL/GenBank/DDBJ whole genome shotgun (WGS) entry which is preliminary data.</text>
</comment>
<proteinExistence type="predicted"/>
<gene>
    <name evidence="1" type="ORF">F1559_001979</name>
</gene>
<dbReference type="Proteomes" id="UP000530660">
    <property type="component" value="Unassembled WGS sequence"/>
</dbReference>
<dbReference type="Gene3D" id="3.30.70.260">
    <property type="match status" value="1"/>
</dbReference>
<name>A0A7J7IEN8_9RHOD</name>
<accession>A0A7J7IEN8</accession>
<sequence length="116" mass="13135">MLLRGFPNPGAFNSDGKRRIIEELVQFPTDFEFKIVGLRQGDFTADVAGLVAGALQRAENLDVRNTSSMDERVRVTKVRDRGKYRSVTIVAFCETGAQVYSVYEALERDPRVLFKF</sequence>